<dbReference type="RefSeq" id="XP_001597697.1">
    <property type="nucleotide sequence ID" value="XM_001597647.1"/>
</dbReference>
<protein>
    <submittedName>
        <fullName evidence="2">Uncharacterized protein</fullName>
    </submittedName>
</protein>
<proteinExistence type="predicted"/>
<dbReference type="InParanoid" id="A7E9B3"/>
<evidence type="ECO:0000313" key="3">
    <source>
        <dbReference type="Proteomes" id="UP000001312"/>
    </source>
</evidence>
<accession>A7E9B3</accession>
<evidence type="ECO:0000313" key="2">
    <source>
        <dbReference type="EMBL" id="EDN96965.1"/>
    </source>
</evidence>
<gene>
    <name evidence="2" type="ORF">SS1G_01893</name>
</gene>
<feature type="region of interest" description="Disordered" evidence="1">
    <location>
        <begin position="31"/>
        <end position="61"/>
    </location>
</feature>
<dbReference type="HOGENOM" id="CLU_2924068_0_0_1"/>
<evidence type="ECO:0000256" key="1">
    <source>
        <dbReference type="SAM" id="MobiDB-lite"/>
    </source>
</evidence>
<dbReference type="AlphaFoldDB" id="A7E9B3"/>
<name>A7E9B3_SCLS1</name>
<reference evidence="3" key="1">
    <citation type="journal article" date="2011" name="PLoS Genet.">
        <title>Genomic analysis of the necrotrophic fungal pathogens Sclerotinia sclerotiorum and Botrytis cinerea.</title>
        <authorList>
            <person name="Amselem J."/>
            <person name="Cuomo C.A."/>
            <person name="van Kan J.A."/>
            <person name="Viaud M."/>
            <person name="Benito E.P."/>
            <person name="Couloux A."/>
            <person name="Coutinho P.M."/>
            <person name="de Vries R.P."/>
            <person name="Dyer P.S."/>
            <person name="Fillinger S."/>
            <person name="Fournier E."/>
            <person name="Gout L."/>
            <person name="Hahn M."/>
            <person name="Kohn L."/>
            <person name="Lapalu N."/>
            <person name="Plummer K.M."/>
            <person name="Pradier J.M."/>
            <person name="Quevillon E."/>
            <person name="Sharon A."/>
            <person name="Simon A."/>
            <person name="ten Have A."/>
            <person name="Tudzynski B."/>
            <person name="Tudzynski P."/>
            <person name="Wincker P."/>
            <person name="Andrew M."/>
            <person name="Anthouard V."/>
            <person name="Beever R.E."/>
            <person name="Beffa R."/>
            <person name="Benoit I."/>
            <person name="Bouzid O."/>
            <person name="Brault B."/>
            <person name="Chen Z."/>
            <person name="Choquer M."/>
            <person name="Collemare J."/>
            <person name="Cotton P."/>
            <person name="Danchin E.G."/>
            <person name="Da Silva C."/>
            <person name="Gautier A."/>
            <person name="Giraud C."/>
            <person name="Giraud T."/>
            <person name="Gonzalez C."/>
            <person name="Grossetete S."/>
            <person name="Guldener U."/>
            <person name="Henrissat B."/>
            <person name="Howlett B.J."/>
            <person name="Kodira C."/>
            <person name="Kretschmer M."/>
            <person name="Lappartient A."/>
            <person name="Leroch M."/>
            <person name="Levis C."/>
            <person name="Mauceli E."/>
            <person name="Neuveglise C."/>
            <person name="Oeser B."/>
            <person name="Pearson M."/>
            <person name="Poulain J."/>
            <person name="Poussereau N."/>
            <person name="Quesneville H."/>
            <person name="Rascle C."/>
            <person name="Schumacher J."/>
            <person name="Segurens B."/>
            <person name="Sexton A."/>
            <person name="Silva E."/>
            <person name="Sirven C."/>
            <person name="Soanes D.M."/>
            <person name="Talbot N.J."/>
            <person name="Templeton M."/>
            <person name="Yandava C."/>
            <person name="Yarden O."/>
            <person name="Zeng Q."/>
            <person name="Rollins J.A."/>
            <person name="Lebrun M.H."/>
            <person name="Dickman M."/>
        </authorList>
    </citation>
    <scope>NUCLEOTIDE SEQUENCE [LARGE SCALE GENOMIC DNA]</scope>
    <source>
        <strain evidence="3">ATCC 18683 / 1980 / Ss-1</strain>
    </source>
</reference>
<dbReference type="KEGG" id="ssl:SS1G_01893"/>
<organism evidence="2 3">
    <name type="scientific">Sclerotinia sclerotiorum (strain ATCC 18683 / 1980 / Ss-1)</name>
    <name type="common">White mold</name>
    <name type="synonym">Whetzelinia sclerotiorum</name>
    <dbReference type="NCBI Taxonomy" id="665079"/>
    <lineage>
        <taxon>Eukaryota</taxon>
        <taxon>Fungi</taxon>
        <taxon>Dikarya</taxon>
        <taxon>Ascomycota</taxon>
        <taxon>Pezizomycotina</taxon>
        <taxon>Leotiomycetes</taxon>
        <taxon>Helotiales</taxon>
        <taxon>Sclerotiniaceae</taxon>
        <taxon>Sclerotinia</taxon>
    </lineage>
</organism>
<dbReference type="GeneID" id="5494128"/>
<dbReference type="Proteomes" id="UP000001312">
    <property type="component" value="Unassembled WGS sequence"/>
</dbReference>
<dbReference type="EMBL" id="CH476622">
    <property type="protein sequence ID" value="EDN96965.1"/>
    <property type="molecule type" value="Genomic_DNA"/>
</dbReference>
<keyword evidence="3" id="KW-1185">Reference proteome</keyword>
<sequence length="61" mass="6448">MSIGFKWELNSKSSLLSDCTKGLVGALSTKLEENEEDNDGARVLDPRSGSSLSTDGNRGSS</sequence>
<feature type="compositionally biased region" description="Polar residues" evidence="1">
    <location>
        <begin position="48"/>
        <end position="61"/>
    </location>
</feature>